<dbReference type="GO" id="GO:0005576">
    <property type="term" value="C:extracellular region"/>
    <property type="evidence" value="ECO:0007669"/>
    <property type="project" value="UniProtKB-SubCell"/>
</dbReference>
<feature type="chain" id="PRO_5042103972" evidence="5">
    <location>
        <begin position="22"/>
        <end position="168"/>
    </location>
</feature>
<dbReference type="GO" id="GO:0009986">
    <property type="term" value="C:cell surface"/>
    <property type="evidence" value="ECO:0007669"/>
    <property type="project" value="InterPro"/>
</dbReference>
<dbReference type="Gene3D" id="2.60.40.3330">
    <property type="match status" value="1"/>
</dbReference>
<dbReference type="Proteomes" id="UP001201812">
    <property type="component" value="Unassembled WGS sequence"/>
</dbReference>
<comment type="similarity">
    <text evidence="2">Belongs to the nematode transthyretin-like family.</text>
</comment>
<evidence type="ECO:0000313" key="6">
    <source>
        <dbReference type="EMBL" id="KAI1711372.1"/>
    </source>
</evidence>
<comment type="caution">
    <text evidence="6">The sequence shown here is derived from an EMBL/GenBank/DDBJ whole genome shotgun (WGS) entry which is preliminary data.</text>
</comment>
<dbReference type="PANTHER" id="PTHR21700">
    <property type="entry name" value="TRANSTHYRETIN-LIKE FAMILY PROTEIN-RELATED"/>
    <property type="match status" value="1"/>
</dbReference>
<keyword evidence="7" id="KW-1185">Reference proteome</keyword>
<sequence>MISNSTLIVAILGALMVHSECLLREEQSIKVRGQLFCAISTEIPLIRRVGDDLFTAPKRYLPHILPDVFPFAGAKIKLFESELFVDDFLNETKSGVLGGFQIVGRDIETTWIDPYIVIEYSGCDYFLAPKEGCNYTRKIKLDQKSRDTYYANMIIVLGSANYYDQMNC</sequence>
<keyword evidence="4 5" id="KW-0732">Signal</keyword>
<dbReference type="EMBL" id="JAKKPZ010000022">
    <property type="protein sequence ID" value="KAI1711372.1"/>
    <property type="molecule type" value="Genomic_DNA"/>
</dbReference>
<name>A0AAD4MYB6_9BILA</name>
<evidence type="ECO:0000256" key="3">
    <source>
        <dbReference type="ARBA" id="ARBA00022525"/>
    </source>
</evidence>
<keyword evidence="3" id="KW-0964">Secreted</keyword>
<gene>
    <name evidence="6" type="ORF">DdX_10250</name>
</gene>
<accession>A0AAD4MYB6</accession>
<reference evidence="6" key="1">
    <citation type="submission" date="2022-01" db="EMBL/GenBank/DDBJ databases">
        <title>Genome Sequence Resource for Two Populations of Ditylenchus destructor, the Migratory Endoparasitic Phytonematode.</title>
        <authorList>
            <person name="Zhang H."/>
            <person name="Lin R."/>
            <person name="Xie B."/>
        </authorList>
    </citation>
    <scope>NUCLEOTIDE SEQUENCE</scope>
    <source>
        <strain evidence="6">BazhouSP</strain>
    </source>
</reference>
<proteinExistence type="inferred from homology"/>
<evidence type="ECO:0000256" key="2">
    <source>
        <dbReference type="ARBA" id="ARBA00010112"/>
    </source>
</evidence>
<protein>
    <submittedName>
        <fullName evidence="6">Transthyretin-like family domain-containing protein</fullName>
    </submittedName>
</protein>
<dbReference type="Pfam" id="PF01060">
    <property type="entry name" value="TTR-52"/>
    <property type="match status" value="1"/>
</dbReference>
<evidence type="ECO:0000256" key="1">
    <source>
        <dbReference type="ARBA" id="ARBA00004613"/>
    </source>
</evidence>
<comment type="subcellular location">
    <subcellularLocation>
        <location evidence="1">Secreted</location>
    </subcellularLocation>
</comment>
<evidence type="ECO:0000256" key="4">
    <source>
        <dbReference type="ARBA" id="ARBA00022729"/>
    </source>
</evidence>
<organism evidence="6 7">
    <name type="scientific">Ditylenchus destructor</name>
    <dbReference type="NCBI Taxonomy" id="166010"/>
    <lineage>
        <taxon>Eukaryota</taxon>
        <taxon>Metazoa</taxon>
        <taxon>Ecdysozoa</taxon>
        <taxon>Nematoda</taxon>
        <taxon>Chromadorea</taxon>
        <taxon>Rhabditida</taxon>
        <taxon>Tylenchina</taxon>
        <taxon>Tylenchomorpha</taxon>
        <taxon>Sphaerularioidea</taxon>
        <taxon>Anguinidae</taxon>
        <taxon>Anguininae</taxon>
        <taxon>Ditylenchus</taxon>
    </lineage>
</organism>
<dbReference type="InterPro" id="IPR038479">
    <property type="entry name" value="Transthyretin-like_sf"/>
</dbReference>
<dbReference type="InterPro" id="IPR001534">
    <property type="entry name" value="Transthyretin-like"/>
</dbReference>
<evidence type="ECO:0000256" key="5">
    <source>
        <dbReference type="SAM" id="SignalP"/>
    </source>
</evidence>
<dbReference type="AlphaFoldDB" id="A0AAD4MYB6"/>
<evidence type="ECO:0000313" key="7">
    <source>
        <dbReference type="Proteomes" id="UP001201812"/>
    </source>
</evidence>
<feature type="signal peptide" evidence="5">
    <location>
        <begin position="1"/>
        <end position="21"/>
    </location>
</feature>